<dbReference type="EMBL" id="SEOO01000007">
    <property type="protein sequence ID" value="RYM12889.1"/>
    <property type="molecule type" value="Genomic_DNA"/>
</dbReference>
<reference evidence="1 2" key="1">
    <citation type="submission" date="2019-02" db="EMBL/GenBank/DDBJ databases">
        <authorList>
            <person name="Feng G."/>
        </authorList>
    </citation>
    <scope>NUCLEOTIDE SEQUENCE [LARGE SCALE GENOMIC DNA]</scope>
    <source>
        <strain evidence="1 2">CCTCC AB 2011146</strain>
    </source>
</reference>
<gene>
    <name evidence="1" type="ORF">EWH12_06100</name>
</gene>
<evidence type="ECO:0000313" key="2">
    <source>
        <dbReference type="Proteomes" id="UP000291572"/>
    </source>
</evidence>
<organism evidence="1 2">
    <name type="scientific">Sphingobium cupriresistens</name>
    <dbReference type="NCBI Taxonomy" id="1132417"/>
    <lineage>
        <taxon>Bacteria</taxon>
        <taxon>Pseudomonadati</taxon>
        <taxon>Pseudomonadota</taxon>
        <taxon>Alphaproteobacteria</taxon>
        <taxon>Sphingomonadales</taxon>
        <taxon>Sphingomonadaceae</taxon>
        <taxon>Sphingobium</taxon>
    </lineage>
</organism>
<name>A0A8G2DXH1_9SPHN</name>
<sequence length="210" mass="23857">MMRPADDYLEDVDPAVWLAERQAEAERRVYFVSALMNPAFHWFFTQGQQALEAELYIPGVSSLLNGIEASLRVTMAQLDPDYGGKLALSPYRLLSNTMLRKARDAGLPVELLKFSDGEDLLSQIETKDNVAIVQLRHDVCHGDILKFIQRMDFEQIDILTPECLRPTAARLLQVSYNWASGLARFRADHGRRPEGFPIPDMPQNPLAEWL</sequence>
<proteinExistence type="predicted"/>
<comment type="caution">
    <text evidence="1">The sequence shown here is derived from an EMBL/GenBank/DDBJ whole genome shotgun (WGS) entry which is preliminary data.</text>
</comment>
<dbReference type="Proteomes" id="UP000291572">
    <property type="component" value="Unassembled WGS sequence"/>
</dbReference>
<protein>
    <submittedName>
        <fullName evidence="1">Uncharacterized protein</fullName>
    </submittedName>
</protein>
<dbReference type="OrthoDB" id="1492799at2"/>
<dbReference type="AlphaFoldDB" id="A0A8G2DXH1"/>
<accession>A0A8G2DXH1</accession>
<dbReference type="RefSeq" id="WP_129926024.1">
    <property type="nucleotide sequence ID" value="NZ_SEOO01000007.1"/>
</dbReference>
<evidence type="ECO:0000313" key="1">
    <source>
        <dbReference type="EMBL" id="RYM12889.1"/>
    </source>
</evidence>